<evidence type="ECO:0000313" key="2">
    <source>
        <dbReference type="Proteomes" id="UP000774326"/>
    </source>
</evidence>
<reference evidence="1" key="1">
    <citation type="journal article" date="2021" name="Open Biol.">
        <title>Shared evolutionary footprints suggest mitochondrial oxidative damage underlies multiple complex I losses in fungi.</title>
        <authorList>
            <person name="Schikora-Tamarit M.A."/>
            <person name="Marcet-Houben M."/>
            <person name="Nosek J."/>
            <person name="Gabaldon T."/>
        </authorList>
    </citation>
    <scope>NUCLEOTIDE SEQUENCE</scope>
    <source>
        <strain evidence="1">CBS2887</strain>
    </source>
</reference>
<sequence length="74" mass="8456">MICTKRIKTVGIIRFHDLDPFKELEIKSPMKPLSNLPEKLANDSTETWNACSELINSDEACLTNNKDLVMYPTE</sequence>
<keyword evidence="2" id="KW-1185">Reference proteome</keyword>
<dbReference type="AlphaFoldDB" id="A0A9P8TNQ4"/>
<organism evidence="1 2">
    <name type="scientific">Wickerhamomyces pijperi</name>
    <name type="common">Yeast</name>
    <name type="synonym">Pichia pijperi</name>
    <dbReference type="NCBI Taxonomy" id="599730"/>
    <lineage>
        <taxon>Eukaryota</taxon>
        <taxon>Fungi</taxon>
        <taxon>Dikarya</taxon>
        <taxon>Ascomycota</taxon>
        <taxon>Saccharomycotina</taxon>
        <taxon>Saccharomycetes</taxon>
        <taxon>Phaffomycetales</taxon>
        <taxon>Wickerhamomycetaceae</taxon>
        <taxon>Wickerhamomyces</taxon>
    </lineage>
</organism>
<gene>
    <name evidence="1" type="ORF">WICPIJ_003587</name>
</gene>
<dbReference type="EMBL" id="JAEUBG010002005">
    <property type="protein sequence ID" value="KAH3685429.1"/>
    <property type="molecule type" value="Genomic_DNA"/>
</dbReference>
<comment type="caution">
    <text evidence="1">The sequence shown here is derived from an EMBL/GenBank/DDBJ whole genome shotgun (WGS) entry which is preliminary data.</text>
</comment>
<evidence type="ECO:0000313" key="1">
    <source>
        <dbReference type="EMBL" id="KAH3685429.1"/>
    </source>
</evidence>
<dbReference type="Proteomes" id="UP000774326">
    <property type="component" value="Unassembled WGS sequence"/>
</dbReference>
<reference evidence="1" key="2">
    <citation type="submission" date="2021-01" db="EMBL/GenBank/DDBJ databases">
        <authorList>
            <person name="Schikora-Tamarit M.A."/>
        </authorList>
    </citation>
    <scope>NUCLEOTIDE SEQUENCE</scope>
    <source>
        <strain evidence="1">CBS2887</strain>
    </source>
</reference>
<protein>
    <submittedName>
        <fullName evidence="1">Uncharacterized protein</fullName>
    </submittedName>
</protein>
<name>A0A9P8TNQ4_WICPI</name>
<accession>A0A9P8TNQ4</accession>
<proteinExistence type="predicted"/>